<feature type="region of interest" description="Disordered" evidence="6">
    <location>
        <begin position="1"/>
        <end position="99"/>
    </location>
</feature>
<dbReference type="PANTHER" id="PTHR33602">
    <property type="entry name" value="REGULATORY PROTEIN RECX FAMILY PROTEIN"/>
    <property type="match status" value="1"/>
</dbReference>
<name>A0A940PY77_9MICO</name>
<evidence type="ECO:0000256" key="3">
    <source>
        <dbReference type="ARBA" id="ARBA00018111"/>
    </source>
</evidence>
<feature type="compositionally biased region" description="Acidic residues" evidence="6">
    <location>
        <begin position="192"/>
        <end position="204"/>
    </location>
</feature>
<feature type="compositionally biased region" description="Low complexity" evidence="6">
    <location>
        <begin position="66"/>
        <end position="99"/>
    </location>
</feature>
<proteinExistence type="inferred from homology"/>
<dbReference type="EMBL" id="JAFIDA010000001">
    <property type="protein sequence ID" value="MBP1327549.1"/>
    <property type="molecule type" value="Genomic_DNA"/>
</dbReference>
<feature type="domain" description="RecX third three-helical" evidence="7">
    <location>
        <begin position="307"/>
        <end position="354"/>
    </location>
</feature>
<comment type="function">
    <text evidence="5">Modulates RecA activity.</text>
</comment>
<evidence type="ECO:0000259" key="8">
    <source>
        <dbReference type="Pfam" id="PF21982"/>
    </source>
</evidence>
<evidence type="ECO:0000256" key="1">
    <source>
        <dbReference type="ARBA" id="ARBA00004496"/>
    </source>
</evidence>
<dbReference type="InterPro" id="IPR053926">
    <property type="entry name" value="RecX_HTH_1st"/>
</dbReference>
<dbReference type="AlphaFoldDB" id="A0A940PY77"/>
<comment type="caution">
    <text evidence="9">The sequence shown here is derived from an EMBL/GenBank/DDBJ whole genome shotgun (WGS) entry which is preliminary data.</text>
</comment>
<dbReference type="Proteomes" id="UP000675163">
    <property type="component" value="Unassembled WGS sequence"/>
</dbReference>
<dbReference type="PANTHER" id="PTHR33602:SF1">
    <property type="entry name" value="REGULATORY PROTEIN RECX FAMILY PROTEIN"/>
    <property type="match status" value="1"/>
</dbReference>
<dbReference type="InterPro" id="IPR036388">
    <property type="entry name" value="WH-like_DNA-bd_sf"/>
</dbReference>
<accession>A0A940PY77</accession>
<dbReference type="RefSeq" id="WP_209706466.1">
    <property type="nucleotide sequence ID" value="NZ_JAFIDA010000001.1"/>
</dbReference>
<dbReference type="Gene3D" id="1.10.10.10">
    <property type="entry name" value="Winged helix-like DNA-binding domain superfamily/Winged helix DNA-binding domain"/>
    <property type="match status" value="1"/>
</dbReference>
<evidence type="ECO:0000256" key="5">
    <source>
        <dbReference type="HAMAP-Rule" id="MF_01114"/>
    </source>
</evidence>
<evidence type="ECO:0000256" key="6">
    <source>
        <dbReference type="SAM" id="MobiDB-lite"/>
    </source>
</evidence>
<dbReference type="HAMAP" id="MF_01114">
    <property type="entry name" value="RecX"/>
    <property type="match status" value="1"/>
</dbReference>
<comment type="subcellular location">
    <subcellularLocation>
        <location evidence="1 5">Cytoplasm</location>
    </subcellularLocation>
</comment>
<evidence type="ECO:0000259" key="7">
    <source>
        <dbReference type="Pfam" id="PF21981"/>
    </source>
</evidence>
<dbReference type="InterPro" id="IPR053925">
    <property type="entry name" value="RecX_HTH_3rd"/>
</dbReference>
<dbReference type="InterPro" id="IPR003783">
    <property type="entry name" value="Regulatory_RecX"/>
</dbReference>
<evidence type="ECO:0000313" key="10">
    <source>
        <dbReference type="Proteomes" id="UP000675163"/>
    </source>
</evidence>
<gene>
    <name evidence="5" type="primary">recX</name>
    <name evidence="9" type="ORF">JOF28_002781</name>
</gene>
<evidence type="ECO:0000313" key="9">
    <source>
        <dbReference type="EMBL" id="MBP1327549.1"/>
    </source>
</evidence>
<feature type="region of interest" description="Disordered" evidence="6">
    <location>
        <begin position="127"/>
        <end position="169"/>
    </location>
</feature>
<dbReference type="Pfam" id="PF21982">
    <property type="entry name" value="RecX_HTH1"/>
    <property type="match status" value="1"/>
</dbReference>
<keyword evidence="10" id="KW-1185">Reference proteome</keyword>
<feature type="domain" description="RecX first three-helical" evidence="8">
    <location>
        <begin position="214"/>
        <end position="242"/>
    </location>
</feature>
<organism evidence="9 10">
    <name type="scientific">Leucobacter exalbidus</name>
    <dbReference type="NCBI Taxonomy" id="662960"/>
    <lineage>
        <taxon>Bacteria</taxon>
        <taxon>Bacillati</taxon>
        <taxon>Actinomycetota</taxon>
        <taxon>Actinomycetes</taxon>
        <taxon>Micrococcales</taxon>
        <taxon>Microbacteriaceae</taxon>
        <taxon>Leucobacter</taxon>
    </lineage>
</organism>
<dbReference type="GO" id="GO:0006282">
    <property type="term" value="P:regulation of DNA repair"/>
    <property type="evidence" value="ECO:0007669"/>
    <property type="project" value="UniProtKB-UniRule"/>
</dbReference>
<reference evidence="9" key="1">
    <citation type="submission" date="2021-02" db="EMBL/GenBank/DDBJ databases">
        <title>Sequencing the genomes of 1000 actinobacteria strains.</title>
        <authorList>
            <person name="Klenk H.-P."/>
        </authorList>
    </citation>
    <scope>NUCLEOTIDE SEQUENCE</scope>
    <source>
        <strain evidence="9">DSM 22850</strain>
    </source>
</reference>
<feature type="region of interest" description="Disordered" evidence="6">
    <location>
        <begin position="192"/>
        <end position="211"/>
    </location>
</feature>
<protein>
    <recommendedName>
        <fullName evidence="3 5">Regulatory protein RecX</fullName>
    </recommendedName>
</protein>
<dbReference type="Pfam" id="PF21981">
    <property type="entry name" value="RecX_HTH3"/>
    <property type="match status" value="1"/>
</dbReference>
<feature type="compositionally biased region" description="Low complexity" evidence="6">
    <location>
        <begin position="127"/>
        <end position="144"/>
    </location>
</feature>
<feature type="region of interest" description="Disordered" evidence="6">
    <location>
        <begin position="359"/>
        <end position="379"/>
    </location>
</feature>
<evidence type="ECO:0000256" key="4">
    <source>
        <dbReference type="ARBA" id="ARBA00022490"/>
    </source>
</evidence>
<dbReference type="GO" id="GO:0005737">
    <property type="term" value="C:cytoplasm"/>
    <property type="evidence" value="ECO:0007669"/>
    <property type="project" value="UniProtKB-SubCell"/>
</dbReference>
<feature type="compositionally biased region" description="Low complexity" evidence="6">
    <location>
        <begin position="154"/>
        <end position="169"/>
    </location>
</feature>
<feature type="compositionally biased region" description="Basic and acidic residues" evidence="6">
    <location>
        <begin position="9"/>
        <end position="20"/>
    </location>
</feature>
<comment type="similarity">
    <text evidence="2 5">Belongs to the RecX family.</text>
</comment>
<evidence type="ECO:0000256" key="2">
    <source>
        <dbReference type="ARBA" id="ARBA00009695"/>
    </source>
</evidence>
<keyword evidence="4 5" id="KW-0963">Cytoplasm</keyword>
<sequence>MAVRFLPPPEERAPAARDENENLAEVVQMRSWLRPVTQEPERETAAEEDASAAALPGGDFSGRGFSDASASSENSSADDSSVGDSSYGDPSEAVYEAEQAYAEFPATAVETDLDAAGADDAAVGVEAAGSTGSELAAEAGAGAEAEAEAESELAPETPASAQASATTTHARVTRVNFGSGVRFASDLADADADADAPVSSDDDASQGFEERSPAYDDAVRLLARRARSSGELRDDLLALDHSLLDVSIVIDEFHDSHYLDDIGLARVQCEKLRDAKGASSGQIRRKLRERKLPDSVIDEVLGELDTDEEFALLREAAHKRAEKLKGLDRQTAQRRLMGFLARRGWSGEAVSRAVNEALDGAGAGGRNRGGRGSGSVRFE</sequence>
<feature type="compositionally biased region" description="Gly residues" evidence="6">
    <location>
        <begin position="361"/>
        <end position="373"/>
    </location>
</feature>